<comment type="caution">
    <text evidence="9">The sequence shown here is derived from an EMBL/GenBank/DDBJ whole genome shotgun (WGS) entry which is preliminary data.</text>
</comment>
<dbReference type="AlphaFoldDB" id="A0A4C1SC46"/>
<comment type="similarity">
    <text evidence="2">Belongs to the CD36 family.</text>
</comment>
<protein>
    <submittedName>
        <fullName evidence="9">Protein croquemort</fullName>
    </submittedName>
</protein>
<keyword evidence="6 8" id="KW-0472">Membrane</keyword>
<sequence>MNKLCSQWIPRHLTEAQKMDHVTWCNAMHIRLKEGAPKLAWDIVTVPTWLAPCDFFLFAKIENQLRSQRFSSPEEAVEESTPAPYLVPRNRMQVQSQARHSTYDRDLDANLIYLAFNSPASRLTGMLRDLVLDISSKSFQTVETFRFLRILQFRLRGFSLSHFRQLEKDLELSTAFVNRRNGSATFDGQFLINTGAEDFSRLGDVEKWHGTNRTHYEGECGAVKGSTGELWAPEMGQPEITLFASDLCTYMYLAKDSEISVEGIDGVRYATNLSTFDNGHHYPSMACYCNGDYEGDCLPPGALNVSLCRFGAPAFVSQPHFFNADPIYVQKVDGLDPKPEHRFSVGLEMFTGMPLQVTAQLQINLFVRRVNGFTIINKLPPDTLVPMFWFRQEVRVTPEYATMARRALNIRYGMMYGLYALTGVGMVLLMIGIFLLVRRLMKSPDTTPILQNDGSTSGEASD</sequence>
<accession>A0A4C1SC46</accession>
<dbReference type="STRING" id="151549.A0A4C1SC46"/>
<keyword evidence="4 8" id="KW-0812">Transmembrane</keyword>
<feature type="transmembrane region" description="Helical" evidence="8">
    <location>
        <begin position="416"/>
        <end position="437"/>
    </location>
</feature>
<dbReference type="Pfam" id="PF01130">
    <property type="entry name" value="CD36"/>
    <property type="match status" value="1"/>
</dbReference>
<dbReference type="InterPro" id="IPR002159">
    <property type="entry name" value="CD36_fam"/>
</dbReference>
<dbReference type="PANTHER" id="PTHR11923:SF114">
    <property type="entry name" value="FI02050P-RELATED"/>
    <property type="match status" value="1"/>
</dbReference>
<dbReference type="GO" id="GO:0005737">
    <property type="term" value="C:cytoplasm"/>
    <property type="evidence" value="ECO:0007669"/>
    <property type="project" value="TreeGrafter"/>
</dbReference>
<evidence type="ECO:0000313" key="10">
    <source>
        <dbReference type="Proteomes" id="UP000299102"/>
    </source>
</evidence>
<proteinExistence type="inferred from homology"/>
<dbReference type="Proteomes" id="UP000299102">
    <property type="component" value="Unassembled WGS sequence"/>
</dbReference>
<organism evidence="9 10">
    <name type="scientific">Eumeta variegata</name>
    <name type="common">Bagworm moth</name>
    <name type="synonym">Eumeta japonica</name>
    <dbReference type="NCBI Taxonomy" id="151549"/>
    <lineage>
        <taxon>Eukaryota</taxon>
        <taxon>Metazoa</taxon>
        <taxon>Ecdysozoa</taxon>
        <taxon>Arthropoda</taxon>
        <taxon>Hexapoda</taxon>
        <taxon>Insecta</taxon>
        <taxon>Pterygota</taxon>
        <taxon>Neoptera</taxon>
        <taxon>Endopterygota</taxon>
        <taxon>Lepidoptera</taxon>
        <taxon>Glossata</taxon>
        <taxon>Ditrysia</taxon>
        <taxon>Tineoidea</taxon>
        <taxon>Psychidae</taxon>
        <taxon>Oiketicinae</taxon>
        <taxon>Eumeta</taxon>
    </lineage>
</organism>
<evidence type="ECO:0000256" key="7">
    <source>
        <dbReference type="ARBA" id="ARBA00023180"/>
    </source>
</evidence>
<keyword evidence="5 8" id="KW-1133">Transmembrane helix</keyword>
<dbReference type="EMBL" id="BGZK01000001">
    <property type="protein sequence ID" value="GBO98650.1"/>
    <property type="molecule type" value="Genomic_DNA"/>
</dbReference>
<dbReference type="OrthoDB" id="514335at2759"/>
<evidence type="ECO:0000256" key="5">
    <source>
        <dbReference type="ARBA" id="ARBA00022989"/>
    </source>
</evidence>
<dbReference type="PRINTS" id="PR01609">
    <property type="entry name" value="CD36FAMILY"/>
</dbReference>
<evidence type="ECO:0000256" key="3">
    <source>
        <dbReference type="ARBA" id="ARBA00022475"/>
    </source>
</evidence>
<gene>
    <name evidence="9" type="primary">crq</name>
    <name evidence="9" type="ORF">EVAR_183_1</name>
</gene>
<keyword evidence="3" id="KW-1003">Cell membrane</keyword>
<comment type="subcellular location">
    <subcellularLocation>
        <location evidence="1">Cell membrane</location>
    </subcellularLocation>
</comment>
<evidence type="ECO:0000256" key="8">
    <source>
        <dbReference type="SAM" id="Phobius"/>
    </source>
</evidence>
<evidence type="ECO:0000256" key="6">
    <source>
        <dbReference type="ARBA" id="ARBA00023136"/>
    </source>
</evidence>
<dbReference type="PANTHER" id="PTHR11923">
    <property type="entry name" value="SCAVENGER RECEPTOR CLASS B TYPE-1 SR-B1"/>
    <property type="match status" value="1"/>
</dbReference>
<evidence type="ECO:0000313" key="9">
    <source>
        <dbReference type="EMBL" id="GBO98650.1"/>
    </source>
</evidence>
<evidence type="ECO:0000256" key="2">
    <source>
        <dbReference type="ARBA" id="ARBA00010532"/>
    </source>
</evidence>
<name>A0A4C1SC46_EUMVA</name>
<keyword evidence="10" id="KW-1185">Reference proteome</keyword>
<dbReference type="GO" id="GO:0005044">
    <property type="term" value="F:scavenger receptor activity"/>
    <property type="evidence" value="ECO:0007669"/>
    <property type="project" value="TreeGrafter"/>
</dbReference>
<evidence type="ECO:0000256" key="4">
    <source>
        <dbReference type="ARBA" id="ARBA00022692"/>
    </source>
</evidence>
<reference evidence="9 10" key="1">
    <citation type="journal article" date="2019" name="Commun. Biol.">
        <title>The bagworm genome reveals a unique fibroin gene that provides high tensile strength.</title>
        <authorList>
            <person name="Kono N."/>
            <person name="Nakamura H."/>
            <person name="Ohtoshi R."/>
            <person name="Tomita M."/>
            <person name="Numata K."/>
            <person name="Arakawa K."/>
        </authorList>
    </citation>
    <scope>NUCLEOTIDE SEQUENCE [LARGE SCALE GENOMIC DNA]</scope>
</reference>
<dbReference type="GO" id="GO:0005886">
    <property type="term" value="C:plasma membrane"/>
    <property type="evidence" value="ECO:0007669"/>
    <property type="project" value="UniProtKB-SubCell"/>
</dbReference>
<evidence type="ECO:0000256" key="1">
    <source>
        <dbReference type="ARBA" id="ARBA00004236"/>
    </source>
</evidence>
<keyword evidence="7" id="KW-0325">Glycoprotein</keyword>